<sequence length="442" mass="47840">MAGFWGKRKRDTEQQLAQDAELTRQADAALVSTDERVRLVSDELAYAEIELGKDATSDLRAALTAVRQHLGEAFQLNQLNHDDIPDTSEELRTRNARIIQLCRWADDLLDDRTAALAAPIERARRAPEIIAGIRRDAEHLRGRLPRTQATSDRVAMRYSSTALRKVSGNASEAGQLIEFALHGADVSTDRREAGQREQANLALETAIEAVRRATTLIDAVDQFEVEALRAESTLAAIVDDSREDLVTARDVADVPTVAAAMTALETALDELTPVGEKPDPFGELTSLRQANAALDAAVDAARERAARPVIPESHVRHALDDADRQLGVARSVISGHRGWIGAEARTRLAEAERLRLDLGTVVAAAIPEEVRERVLADARRCALLAAEALQYAQRDIDQSRPHDRDQGGWGAGGGGRRGSGNDLVGGILGGLVIGSILDGIFD</sequence>
<evidence type="ECO:0000313" key="3">
    <source>
        <dbReference type="Proteomes" id="UP000549113"/>
    </source>
</evidence>
<reference evidence="2 3" key="1">
    <citation type="submission" date="2020-08" db="EMBL/GenBank/DDBJ databases">
        <title>Sequencing the genomes of 1000 actinobacteria strains.</title>
        <authorList>
            <person name="Klenk H.-P."/>
        </authorList>
    </citation>
    <scope>NUCLEOTIDE SEQUENCE [LARGE SCALE GENOMIC DNA]</scope>
    <source>
        <strain evidence="2 3">DSM 19600</strain>
    </source>
</reference>
<dbReference type="Proteomes" id="UP000549113">
    <property type="component" value="Unassembled WGS sequence"/>
</dbReference>
<gene>
    <name evidence="2" type="ORF">BKA10_001514</name>
</gene>
<accession>A0AA40SNX2</accession>
<keyword evidence="3" id="KW-1185">Reference proteome</keyword>
<organism evidence="2 3">
    <name type="scientific">Microbacterium invictum</name>
    <dbReference type="NCBI Taxonomy" id="515415"/>
    <lineage>
        <taxon>Bacteria</taxon>
        <taxon>Bacillati</taxon>
        <taxon>Actinomycetota</taxon>
        <taxon>Actinomycetes</taxon>
        <taxon>Micrococcales</taxon>
        <taxon>Microbacteriaceae</taxon>
        <taxon>Microbacterium</taxon>
    </lineage>
</organism>
<evidence type="ECO:0000256" key="1">
    <source>
        <dbReference type="SAM" id="MobiDB-lite"/>
    </source>
</evidence>
<dbReference type="RefSeq" id="WP_183499347.1">
    <property type="nucleotide sequence ID" value="NZ_BAABCO010000001.1"/>
</dbReference>
<feature type="region of interest" description="Disordered" evidence="1">
    <location>
        <begin position="395"/>
        <end position="416"/>
    </location>
</feature>
<feature type="compositionally biased region" description="Gly residues" evidence="1">
    <location>
        <begin position="407"/>
        <end position="416"/>
    </location>
</feature>
<dbReference type="EMBL" id="JACIFH010000001">
    <property type="protein sequence ID" value="MBB4139720.1"/>
    <property type="molecule type" value="Genomic_DNA"/>
</dbReference>
<feature type="compositionally biased region" description="Basic and acidic residues" evidence="1">
    <location>
        <begin position="395"/>
        <end position="406"/>
    </location>
</feature>
<protein>
    <submittedName>
        <fullName evidence="2">Uncharacterized protein</fullName>
    </submittedName>
</protein>
<proteinExistence type="predicted"/>
<name>A0AA40SNX2_9MICO</name>
<evidence type="ECO:0000313" key="2">
    <source>
        <dbReference type="EMBL" id="MBB4139720.1"/>
    </source>
</evidence>
<dbReference type="AlphaFoldDB" id="A0AA40SNX2"/>
<comment type="caution">
    <text evidence="2">The sequence shown here is derived from an EMBL/GenBank/DDBJ whole genome shotgun (WGS) entry which is preliminary data.</text>
</comment>